<dbReference type="AlphaFoldDB" id="A0A2P7NZS7"/>
<sequence>MGAYRLLFSVSVEHAYFSGQVCKTLEFIPAGPSVAVLNNAGLLVKFSESGVSVFYQEGTLSRLRLYAEDGLSLVFKVFSKDPNFFRYTVPGVPAENNQLYFNNQSVTRDAIGKQMLHSDPSVTDQAWAYTNADPFQGMLDRKDYFANVAFVLQMFIADDEQGLCSERLAASARKFYIRFSANQTYWKYYILGELSKRNVYIADLDNTIQFNNAGSILMPGNRAAVLLQSSTAIPMEEQSSCCLQLRESGSMGDKVLIKRLPNASINQIVGEMMNGKMENISEIFIN</sequence>
<dbReference type="RefSeq" id="WP_106705354.1">
    <property type="nucleotide sequence ID" value="NZ_PXXU01000001.1"/>
</dbReference>
<protein>
    <submittedName>
        <fullName evidence="1">Uncharacterized protein</fullName>
    </submittedName>
</protein>
<reference evidence="1 2" key="1">
    <citation type="submission" date="2018-03" db="EMBL/GenBank/DDBJ databases">
        <title>Draft genome of Nitrosomonas supralitoralis APG5.</title>
        <authorList>
            <person name="Urakawa H."/>
            <person name="Lopez J.V."/>
        </authorList>
    </citation>
    <scope>NUCLEOTIDE SEQUENCE [LARGE SCALE GENOMIC DNA]</scope>
    <source>
        <strain evidence="1 2">APG5</strain>
    </source>
</reference>
<dbReference type="Proteomes" id="UP000241912">
    <property type="component" value="Unassembled WGS sequence"/>
</dbReference>
<gene>
    <name evidence="1" type="ORF">C7H79_00625</name>
</gene>
<comment type="caution">
    <text evidence="1">The sequence shown here is derived from an EMBL/GenBank/DDBJ whole genome shotgun (WGS) entry which is preliminary data.</text>
</comment>
<accession>A0A2P7NZS7</accession>
<evidence type="ECO:0000313" key="1">
    <source>
        <dbReference type="EMBL" id="PSJ18971.1"/>
    </source>
</evidence>
<dbReference type="OrthoDB" id="8715852at2"/>
<proteinExistence type="predicted"/>
<name>A0A2P7NZS7_9PROT</name>
<dbReference type="EMBL" id="PXXU01000001">
    <property type="protein sequence ID" value="PSJ18971.1"/>
    <property type="molecule type" value="Genomic_DNA"/>
</dbReference>
<organism evidence="1 2">
    <name type="scientific">Nitrosomonas supralitoralis</name>
    <dbReference type="NCBI Taxonomy" id="2116706"/>
    <lineage>
        <taxon>Bacteria</taxon>
        <taxon>Pseudomonadati</taxon>
        <taxon>Pseudomonadota</taxon>
        <taxon>Betaproteobacteria</taxon>
        <taxon>Nitrosomonadales</taxon>
        <taxon>Nitrosomonadaceae</taxon>
        <taxon>Nitrosomonas</taxon>
    </lineage>
</organism>
<keyword evidence="2" id="KW-1185">Reference proteome</keyword>
<evidence type="ECO:0000313" key="2">
    <source>
        <dbReference type="Proteomes" id="UP000241912"/>
    </source>
</evidence>